<keyword evidence="1" id="KW-1133">Transmembrane helix</keyword>
<evidence type="ECO:0000256" key="1">
    <source>
        <dbReference type="SAM" id="Phobius"/>
    </source>
</evidence>
<evidence type="ECO:0000313" key="2">
    <source>
        <dbReference type="EMBL" id="RIM93090.1"/>
    </source>
</evidence>
<keyword evidence="1" id="KW-0812">Transmembrane</keyword>
<feature type="transmembrane region" description="Helical" evidence="1">
    <location>
        <begin position="56"/>
        <end position="76"/>
    </location>
</feature>
<proteinExistence type="predicted"/>
<sequence length="90" mass="10135">MKYRLINGLKDGLFVFIGVVLVVIFLNYTGFNFGHNRIWSGLGNLELINIFEDKELNGLLVLSVVLGAIAFSIGFYSNSNDKKSKDFTRE</sequence>
<feature type="transmembrane region" description="Helical" evidence="1">
    <location>
        <begin position="12"/>
        <end position="31"/>
    </location>
</feature>
<keyword evidence="1" id="KW-0472">Membrane</keyword>
<protein>
    <submittedName>
        <fullName evidence="2">Uncharacterized protein</fullName>
    </submittedName>
</protein>
<accession>A0AAQ0LZI6</accession>
<dbReference type="AlphaFoldDB" id="A0AAQ0LZI6"/>
<name>A0AAQ0LZI6_STAXY</name>
<dbReference type="EMBL" id="QXUI01000003">
    <property type="protein sequence ID" value="RIM93090.1"/>
    <property type="molecule type" value="Genomic_DNA"/>
</dbReference>
<dbReference type="RefSeq" id="WP_107539079.1">
    <property type="nucleotide sequence ID" value="NZ_CP066721.1"/>
</dbReference>
<reference evidence="2 3" key="1">
    <citation type="journal article" date="2016" name="Front. Microbiol.">
        <title>Comprehensive Phylogenetic Analysis of Bovine Non-aureus Staphylococci Species Based on Whole-Genome Sequencing.</title>
        <authorList>
            <person name="Naushad S."/>
            <person name="Barkema H.W."/>
            <person name="Luby C."/>
            <person name="Condas L.A."/>
            <person name="Nobrega D.B."/>
            <person name="Carson D.A."/>
            <person name="De Buck J."/>
        </authorList>
    </citation>
    <scope>NUCLEOTIDE SEQUENCE [LARGE SCALE GENOMIC DNA]</scope>
    <source>
        <strain evidence="2 3">SNUC 1349</strain>
    </source>
</reference>
<comment type="caution">
    <text evidence="2">The sequence shown here is derived from an EMBL/GenBank/DDBJ whole genome shotgun (WGS) entry which is preliminary data.</text>
</comment>
<gene>
    <name evidence="2" type="ORF">BU104_06595</name>
</gene>
<organism evidence="2 3">
    <name type="scientific">Staphylococcus xylosus</name>
    <dbReference type="NCBI Taxonomy" id="1288"/>
    <lineage>
        <taxon>Bacteria</taxon>
        <taxon>Bacillati</taxon>
        <taxon>Bacillota</taxon>
        <taxon>Bacilli</taxon>
        <taxon>Bacillales</taxon>
        <taxon>Staphylococcaceae</taxon>
        <taxon>Staphylococcus</taxon>
    </lineage>
</organism>
<dbReference type="Proteomes" id="UP000285579">
    <property type="component" value="Unassembled WGS sequence"/>
</dbReference>
<evidence type="ECO:0000313" key="3">
    <source>
        <dbReference type="Proteomes" id="UP000285579"/>
    </source>
</evidence>